<dbReference type="Proteomes" id="UP000253083">
    <property type="component" value="Unassembled WGS sequence"/>
</dbReference>
<gene>
    <name evidence="2" type="ORF">DFR28_102161</name>
</gene>
<dbReference type="EMBL" id="QNRT01000002">
    <property type="protein sequence ID" value="RBP50749.1"/>
    <property type="molecule type" value="Genomic_DNA"/>
</dbReference>
<protein>
    <recommendedName>
        <fullName evidence="4">NlpE-like protein</fullName>
    </recommendedName>
</protein>
<evidence type="ECO:0000313" key="3">
    <source>
        <dbReference type="Proteomes" id="UP000253083"/>
    </source>
</evidence>
<reference evidence="2 3" key="1">
    <citation type="submission" date="2018-06" db="EMBL/GenBank/DDBJ databases">
        <title>Genomic Encyclopedia of Type Strains, Phase IV (KMG-IV): sequencing the most valuable type-strain genomes for metagenomic binning, comparative biology and taxonomic classification.</title>
        <authorList>
            <person name="Goeker M."/>
        </authorList>
    </citation>
    <scope>NUCLEOTIDE SEQUENCE [LARGE SCALE GENOMIC DNA]</scope>
    <source>
        <strain evidence="2 3">DSM 24032</strain>
    </source>
</reference>
<name>A0A395JJQ5_9GAMM</name>
<keyword evidence="1" id="KW-0732">Signal</keyword>
<evidence type="ECO:0000256" key="1">
    <source>
        <dbReference type="SAM" id="SignalP"/>
    </source>
</evidence>
<keyword evidence="3" id="KW-1185">Reference proteome</keyword>
<evidence type="ECO:0008006" key="4">
    <source>
        <dbReference type="Google" id="ProtNLM"/>
    </source>
</evidence>
<proteinExistence type="predicted"/>
<organism evidence="2 3">
    <name type="scientific">Arenicella xantha</name>
    <dbReference type="NCBI Taxonomy" id="644221"/>
    <lineage>
        <taxon>Bacteria</taxon>
        <taxon>Pseudomonadati</taxon>
        <taxon>Pseudomonadota</taxon>
        <taxon>Gammaproteobacteria</taxon>
        <taxon>Arenicellales</taxon>
        <taxon>Arenicellaceae</taxon>
        <taxon>Arenicella</taxon>
    </lineage>
</organism>
<dbReference type="RefSeq" id="WP_113953581.1">
    <property type="nucleotide sequence ID" value="NZ_QNRT01000002.1"/>
</dbReference>
<dbReference type="AlphaFoldDB" id="A0A395JJQ5"/>
<accession>A0A395JJQ5</accession>
<evidence type="ECO:0000313" key="2">
    <source>
        <dbReference type="EMBL" id="RBP50749.1"/>
    </source>
</evidence>
<feature type="chain" id="PRO_5017405385" description="NlpE-like protein" evidence="1">
    <location>
        <begin position="24"/>
        <end position="130"/>
    </location>
</feature>
<feature type="signal peptide" evidence="1">
    <location>
        <begin position="1"/>
        <end position="23"/>
    </location>
</feature>
<comment type="caution">
    <text evidence="2">The sequence shown here is derived from an EMBL/GenBank/DDBJ whole genome shotgun (WGS) entry which is preliminary data.</text>
</comment>
<dbReference type="InParanoid" id="A0A395JJQ5"/>
<sequence>MNRQKLKKLIAVTLFCAAATASADEALSTLSFNVDNRHGKDDITLFQCSSLDCSGQSKELLANIAHGQLGDGWPVTTRHPTQQAVLKLLLQNKTDQRTCSVTLGQHGPFMLITPRFDDHEVNCDVSHITN</sequence>